<dbReference type="GO" id="GO:0005886">
    <property type="term" value="C:plasma membrane"/>
    <property type="evidence" value="ECO:0007669"/>
    <property type="project" value="UniProtKB-SubCell"/>
</dbReference>
<dbReference type="InterPro" id="IPR005829">
    <property type="entry name" value="Sugar_transporter_CS"/>
</dbReference>
<evidence type="ECO:0000256" key="4">
    <source>
        <dbReference type="ARBA" id="ARBA00022475"/>
    </source>
</evidence>
<feature type="transmembrane region" description="Helical" evidence="8">
    <location>
        <begin position="348"/>
        <end position="369"/>
    </location>
</feature>
<name>A0A0D0PBA2_9RHOB</name>
<dbReference type="STRING" id="1123501.Wenmar_02957"/>
<organism evidence="10 11">
    <name type="scientific">Wenxinia marina DSM 24838</name>
    <dbReference type="NCBI Taxonomy" id="1123501"/>
    <lineage>
        <taxon>Bacteria</taxon>
        <taxon>Pseudomonadati</taxon>
        <taxon>Pseudomonadota</taxon>
        <taxon>Alphaproteobacteria</taxon>
        <taxon>Rhodobacterales</taxon>
        <taxon>Roseobacteraceae</taxon>
        <taxon>Wenxinia</taxon>
    </lineage>
</organism>
<feature type="transmembrane region" description="Helical" evidence="8">
    <location>
        <begin position="108"/>
        <end position="128"/>
    </location>
</feature>
<proteinExistence type="inferred from homology"/>
<dbReference type="eggNOG" id="COG2814">
    <property type="taxonomic scope" value="Bacteria"/>
</dbReference>
<dbReference type="RefSeq" id="WP_026198519.1">
    <property type="nucleotide sequence ID" value="NZ_KB902310.1"/>
</dbReference>
<dbReference type="PANTHER" id="PTHR42718">
    <property type="entry name" value="MAJOR FACILITATOR SUPERFAMILY MULTIDRUG TRANSPORTER MFSC"/>
    <property type="match status" value="1"/>
</dbReference>
<accession>A0A0D0PBA2</accession>
<evidence type="ECO:0000256" key="6">
    <source>
        <dbReference type="ARBA" id="ARBA00022989"/>
    </source>
</evidence>
<gene>
    <name evidence="10" type="ORF">Wenmar_02957</name>
</gene>
<dbReference type="InterPro" id="IPR020846">
    <property type="entry name" value="MFS_dom"/>
</dbReference>
<dbReference type="Proteomes" id="UP000035100">
    <property type="component" value="Unassembled WGS sequence"/>
</dbReference>
<protein>
    <recommendedName>
        <fullName evidence="8">Bcr/CflA family efflux transporter</fullName>
    </recommendedName>
</protein>
<feature type="transmembrane region" description="Helical" evidence="8">
    <location>
        <begin position="310"/>
        <end position="327"/>
    </location>
</feature>
<keyword evidence="8" id="KW-0997">Cell inner membrane</keyword>
<comment type="similarity">
    <text evidence="2 8">Belongs to the major facilitator superfamily. Bcr/CmlA family.</text>
</comment>
<feature type="transmembrane region" description="Helical" evidence="8">
    <location>
        <begin position="51"/>
        <end position="71"/>
    </location>
</feature>
<evidence type="ECO:0000256" key="2">
    <source>
        <dbReference type="ARBA" id="ARBA00006236"/>
    </source>
</evidence>
<evidence type="ECO:0000256" key="5">
    <source>
        <dbReference type="ARBA" id="ARBA00022692"/>
    </source>
</evidence>
<dbReference type="AlphaFoldDB" id="A0A0D0PBA2"/>
<keyword evidence="3 8" id="KW-0813">Transport</keyword>
<comment type="caution">
    <text evidence="10">The sequence shown here is derived from an EMBL/GenBank/DDBJ whole genome shotgun (WGS) entry which is preliminary data.</text>
</comment>
<dbReference type="InterPro" id="IPR011701">
    <property type="entry name" value="MFS"/>
</dbReference>
<dbReference type="GO" id="GO:1990961">
    <property type="term" value="P:xenobiotic detoxification by transmembrane export across the plasma membrane"/>
    <property type="evidence" value="ECO:0007669"/>
    <property type="project" value="InterPro"/>
</dbReference>
<dbReference type="PANTHER" id="PTHR42718:SF9">
    <property type="entry name" value="MAJOR FACILITATOR SUPERFAMILY MULTIDRUG TRANSPORTER MFSC"/>
    <property type="match status" value="1"/>
</dbReference>
<keyword evidence="5 8" id="KW-0812">Transmembrane</keyword>
<dbReference type="SUPFAM" id="SSF103473">
    <property type="entry name" value="MFS general substrate transporter"/>
    <property type="match status" value="1"/>
</dbReference>
<feature type="transmembrane region" description="Helical" evidence="8">
    <location>
        <begin position="168"/>
        <end position="188"/>
    </location>
</feature>
<evidence type="ECO:0000313" key="10">
    <source>
        <dbReference type="EMBL" id="KIQ68686.1"/>
    </source>
</evidence>
<dbReference type="PROSITE" id="PS50850">
    <property type="entry name" value="MFS"/>
    <property type="match status" value="1"/>
</dbReference>
<dbReference type="PROSITE" id="PS00216">
    <property type="entry name" value="SUGAR_TRANSPORT_1"/>
    <property type="match status" value="1"/>
</dbReference>
<feature type="domain" description="Major facilitator superfamily (MFS) profile" evidence="9">
    <location>
        <begin position="17"/>
        <end position="400"/>
    </location>
</feature>
<comment type="subcellular location">
    <subcellularLocation>
        <location evidence="8">Cell inner membrane</location>
        <topology evidence="8">Multi-pass membrane protein</topology>
    </subcellularLocation>
    <subcellularLocation>
        <location evidence="1">Cell membrane</location>
        <topology evidence="1">Multi-pass membrane protein</topology>
    </subcellularLocation>
</comment>
<dbReference type="GO" id="GO:0042910">
    <property type="term" value="F:xenobiotic transmembrane transporter activity"/>
    <property type="evidence" value="ECO:0007669"/>
    <property type="project" value="InterPro"/>
</dbReference>
<feature type="transmembrane region" description="Helical" evidence="8">
    <location>
        <begin position="140"/>
        <end position="162"/>
    </location>
</feature>
<feature type="transmembrane region" description="Helical" evidence="8">
    <location>
        <begin position="375"/>
        <end position="396"/>
    </location>
</feature>
<keyword evidence="4" id="KW-1003">Cell membrane</keyword>
<dbReference type="EMBL" id="AONG01000013">
    <property type="protein sequence ID" value="KIQ68686.1"/>
    <property type="molecule type" value="Genomic_DNA"/>
</dbReference>
<feature type="transmembrane region" description="Helical" evidence="8">
    <location>
        <begin position="217"/>
        <end position="239"/>
    </location>
</feature>
<evidence type="ECO:0000256" key="8">
    <source>
        <dbReference type="RuleBase" id="RU365088"/>
    </source>
</evidence>
<keyword evidence="6 8" id="KW-1133">Transmembrane helix</keyword>
<feature type="transmembrane region" description="Helical" evidence="8">
    <location>
        <begin position="21"/>
        <end position="39"/>
    </location>
</feature>
<dbReference type="InterPro" id="IPR004812">
    <property type="entry name" value="Efflux_drug-R_Bcr/CmlA"/>
</dbReference>
<sequence length="404" mass="41504">MTTAPNVRFLDRNTPPHVSTLILLAGVSALNMSIFLPSLNNMALYYDADYGVMQLAVSAYLAATAILQVGVGPLSDRYGRRPVVMAGLAIFTLASIGCLFAPTVGIFLAFRMLQAVVASGMVLSRAIVRDIFPPAESASMLGWVTMGIALVPMVGPMAGGILDQAFGWQASFAFLVFAGLAVMALCWVDLGETVSGEGVSFARQLRTYPELLSSPRFWGYAGCAALGSGAFFALLGGASFVSDKVYGLSPLWTGIALGSPAVGYALGNGLSGRYSTSVGINRMALAGTLTAAAGMAVSLVVTLAGVDHPIAFFGFCTFLGLGNGLMLPNATAGSLSVRPELAGTASGLGGAIMIGGGAVLSALAGALLTEQTGTIPLQIIMLMTSVGAAICILLVIRRERRLGL</sequence>
<keyword evidence="7 8" id="KW-0472">Membrane</keyword>
<keyword evidence="11" id="KW-1185">Reference proteome</keyword>
<dbReference type="InterPro" id="IPR036259">
    <property type="entry name" value="MFS_trans_sf"/>
</dbReference>
<feature type="transmembrane region" description="Helical" evidence="8">
    <location>
        <begin position="83"/>
        <end position="102"/>
    </location>
</feature>
<evidence type="ECO:0000313" key="11">
    <source>
        <dbReference type="Proteomes" id="UP000035100"/>
    </source>
</evidence>
<feature type="transmembrane region" description="Helical" evidence="8">
    <location>
        <begin position="251"/>
        <end position="271"/>
    </location>
</feature>
<reference evidence="10 11" key="1">
    <citation type="submission" date="2013-01" db="EMBL/GenBank/DDBJ databases">
        <authorList>
            <person name="Fiebig A."/>
            <person name="Goeker M."/>
            <person name="Klenk H.-P.P."/>
        </authorList>
    </citation>
    <scope>NUCLEOTIDE SEQUENCE [LARGE SCALE GENOMIC DNA]</scope>
    <source>
        <strain evidence="10 11">DSM 24838</strain>
    </source>
</reference>
<dbReference type="NCBIfam" id="TIGR00710">
    <property type="entry name" value="efflux_Bcr_CflA"/>
    <property type="match status" value="1"/>
</dbReference>
<dbReference type="CDD" id="cd17320">
    <property type="entry name" value="MFS_MdfA_MDR_like"/>
    <property type="match status" value="1"/>
</dbReference>
<dbReference type="OrthoDB" id="9800416at2"/>
<evidence type="ECO:0000256" key="1">
    <source>
        <dbReference type="ARBA" id="ARBA00004651"/>
    </source>
</evidence>
<dbReference type="PATRIC" id="fig|1123501.6.peg.3074"/>
<evidence type="ECO:0000259" key="9">
    <source>
        <dbReference type="PROSITE" id="PS50850"/>
    </source>
</evidence>
<dbReference type="Gene3D" id="1.20.1720.10">
    <property type="entry name" value="Multidrug resistance protein D"/>
    <property type="match status" value="1"/>
</dbReference>
<dbReference type="Pfam" id="PF07690">
    <property type="entry name" value="MFS_1"/>
    <property type="match status" value="1"/>
</dbReference>
<evidence type="ECO:0000256" key="3">
    <source>
        <dbReference type="ARBA" id="ARBA00022448"/>
    </source>
</evidence>
<feature type="transmembrane region" description="Helical" evidence="8">
    <location>
        <begin position="283"/>
        <end position="304"/>
    </location>
</feature>
<evidence type="ECO:0000256" key="7">
    <source>
        <dbReference type="ARBA" id="ARBA00023136"/>
    </source>
</evidence>